<sequence length="281" mass="31688">MVRTYKRKTDEPTYSEEDLKNAVKLIEVEKWSDRKAGAHFKITLGTLSSHVLKVLNANIGHPTALACEEIRYLVDLTVTLQDWGQLNTYNDVLKYAQEYIEIMNLQSRFAGGAPTRDCSSLEKVRAQGATSNIIDGWFKVLHTVLTKLNLLEKPLIIFNMANRANGVCLPPYIIYKSLRLDSQWCPKNLIKGTVYNGSTKPLSAIEAIVAKYLTPKQSTTSKPVKRLIKRPYCVSVTDLDVLGENIMKQRKKQVKKANVVDNDKISKTSSKKTKTLTKKQA</sequence>
<name>A0A8S2LTU4_9BILA</name>
<evidence type="ECO:0000313" key="2">
    <source>
        <dbReference type="Proteomes" id="UP000681967"/>
    </source>
</evidence>
<gene>
    <name evidence="1" type="ORF">BYL167_LOCUS9638</name>
</gene>
<evidence type="ECO:0000313" key="1">
    <source>
        <dbReference type="EMBL" id="CAF3923882.1"/>
    </source>
</evidence>
<organism evidence="1 2">
    <name type="scientific">Rotaria magnacalcarata</name>
    <dbReference type="NCBI Taxonomy" id="392030"/>
    <lineage>
        <taxon>Eukaryota</taxon>
        <taxon>Metazoa</taxon>
        <taxon>Spiralia</taxon>
        <taxon>Gnathifera</taxon>
        <taxon>Rotifera</taxon>
        <taxon>Eurotatoria</taxon>
        <taxon>Bdelloidea</taxon>
        <taxon>Philodinida</taxon>
        <taxon>Philodinidae</taxon>
        <taxon>Rotaria</taxon>
    </lineage>
</organism>
<protein>
    <submittedName>
        <fullName evidence="1">Uncharacterized protein</fullName>
    </submittedName>
</protein>
<accession>A0A8S2LTU4</accession>
<proteinExistence type="predicted"/>
<dbReference type="AlphaFoldDB" id="A0A8S2LTU4"/>
<comment type="caution">
    <text evidence="1">The sequence shown here is derived from an EMBL/GenBank/DDBJ whole genome shotgun (WGS) entry which is preliminary data.</text>
</comment>
<dbReference type="Proteomes" id="UP000681967">
    <property type="component" value="Unassembled WGS sequence"/>
</dbReference>
<reference evidence="1" key="1">
    <citation type="submission" date="2021-02" db="EMBL/GenBank/DDBJ databases">
        <authorList>
            <person name="Nowell W R."/>
        </authorList>
    </citation>
    <scope>NUCLEOTIDE SEQUENCE</scope>
</reference>
<dbReference type="EMBL" id="CAJOBH010002797">
    <property type="protein sequence ID" value="CAF3923882.1"/>
    <property type="molecule type" value="Genomic_DNA"/>
</dbReference>